<evidence type="ECO:0000256" key="5">
    <source>
        <dbReference type="ARBA" id="ARBA00022989"/>
    </source>
</evidence>
<comment type="subcellular location">
    <subcellularLocation>
        <location evidence="1">Membrane</location>
        <topology evidence="1">Multi-pass membrane protein</topology>
    </subcellularLocation>
</comment>
<keyword evidence="4 7" id="KW-0812">Transmembrane</keyword>
<gene>
    <name evidence="8" type="primary">Slc29a1_1</name>
    <name evidence="8" type="ORF">FJT64_016537</name>
</gene>
<dbReference type="OrthoDB" id="6370660at2759"/>
<feature type="transmembrane region" description="Helical" evidence="7">
    <location>
        <begin position="6"/>
        <end position="29"/>
    </location>
</feature>
<sequence length="318" mass="35649">MRINQQLKLVVALSIVIVFFIFTTILVPINSDSWQYSFFALTMVVVVTLNVGAAVFQGGLFGLSAQFPSKYLSAVLSGQALGAVFACLCSEGVAKLRHLKTVQRFTYDHMAAAVNSALVYFTLADITLLISMVAFLWMTKTAFYQFYTSSHGTSSGKEGATITTALSGKKPSINVWKVFLKIKWYALSVCLVFVVTLAMFPAITAKIRPMYTGTKEHPSIWARDYFVPVCCFLLFNLTDYLGRIAGGYTVWPKKHHWYFVLLLVALRVVFVPLFMYCHIDHKNLTTVFNHDAYYIIFMTFFGLSNGYLATLCMIYGPG</sequence>
<feature type="transmembrane region" description="Helical" evidence="7">
    <location>
        <begin position="225"/>
        <end position="245"/>
    </location>
</feature>
<dbReference type="Pfam" id="PF01733">
    <property type="entry name" value="Nucleoside_tran"/>
    <property type="match status" value="1"/>
</dbReference>
<evidence type="ECO:0000256" key="3">
    <source>
        <dbReference type="ARBA" id="ARBA00022448"/>
    </source>
</evidence>
<feature type="transmembrane region" description="Helical" evidence="7">
    <location>
        <begin position="184"/>
        <end position="204"/>
    </location>
</feature>
<feature type="transmembrane region" description="Helical" evidence="7">
    <location>
        <begin position="257"/>
        <end position="279"/>
    </location>
</feature>
<dbReference type="InterPro" id="IPR002259">
    <property type="entry name" value="Eqnu_transpt"/>
</dbReference>
<protein>
    <submittedName>
        <fullName evidence="8">Equilibrative nucleoside transporter 1</fullName>
    </submittedName>
</protein>
<evidence type="ECO:0000256" key="2">
    <source>
        <dbReference type="ARBA" id="ARBA00007965"/>
    </source>
</evidence>
<accession>A0A6A4XE59</accession>
<dbReference type="EMBL" id="VIIS01000136">
    <property type="protein sequence ID" value="KAF0312781.1"/>
    <property type="molecule type" value="Genomic_DNA"/>
</dbReference>
<keyword evidence="5 7" id="KW-1133">Transmembrane helix</keyword>
<evidence type="ECO:0000256" key="7">
    <source>
        <dbReference type="SAM" id="Phobius"/>
    </source>
</evidence>
<dbReference type="PANTHER" id="PTHR10332">
    <property type="entry name" value="EQUILIBRATIVE NUCLEOSIDE TRANSPORTER"/>
    <property type="match status" value="1"/>
</dbReference>
<dbReference type="PANTHER" id="PTHR10332:SF88">
    <property type="entry name" value="EQUILIBRATIVE NUCLEOSIDE TRANSPORTER 1, ISOFORM A"/>
    <property type="match status" value="1"/>
</dbReference>
<comment type="caution">
    <text evidence="8">The sequence shown here is derived from an EMBL/GenBank/DDBJ whole genome shotgun (WGS) entry which is preliminary data.</text>
</comment>
<dbReference type="GO" id="GO:0005886">
    <property type="term" value="C:plasma membrane"/>
    <property type="evidence" value="ECO:0007669"/>
    <property type="project" value="TreeGrafter"/>
</dbReference>
<name>A0A6A4XE59_AMPAM</name>
<dbReference type="AlphaFoldDB" id="A0A6A4XE59"/>
<dbReference type="PRINTS" id="PR01130">
    <property type="entry name" value="DERENTRNSPRT"/>
</dbReference>
<comment type="similarity">
    <text evidence="2">Belongs to the SLC29A/ENT transporter (TC 2.A.57) family.</text>
</comment>
<proteinExistence type="inferred from homology"/>
<feature type="transmembrane region" description="Helical" evidence="7">
    <location>
        <begin position="36"/>
        <end position="56"/>
    </location>
</feature>
<evidence type="ECO:0000256" key="4">
    <source>
        <dbReference type="ARBA" id="ARBA00022692"/>
    </source>
</evidence>
<dbReference type="Proteomes" id="UP000440578">
    <property type="component" value="Unassembled WGS sequence"/>
</dbReference>
<evidence type="ECO:0000313" key="9">
    <source>
        <dbReference type="Proteomes" id="UP000440578"/>
    </source>
</evidence>
<keyword evidence="3" id="KW-0813">Transport</keyword>
<evidence type="ECO:0000313" key="8">
    <source>
        <dbReference type="EMBL" id="KAF0312781.1"/>
    </source>
</evidence>
<evidence type="ECO:0000256" key="6">
    <source>
        <dbReference type="ARBA" id="ARBA00023136"/>
    </source>
</evidence>
<organism evidence="8 9">
    <name type="scientific">Amphibalanus amphitrite</name>
    <name type="common">Striped barnacle</name>
    <name type="synonym">Balanus amphitrite</name>
    <dbReference type="NCBI Taxonomy" id="1232801"/>
    <lineage>
        <taxon>Eukaryota</taxon>
        <taxon>Metazoa</taxon>
        <taxon>Ecdysozoa</taxon>
        <taxon>Arthropoda</taxon>
        <taxon>Crustacea</taxon>
        <taxon>Multicrustacea</taxon>
        <taxon>Cirripedia</taxon>
        <taxon>Thoracica</taxon>
        <taxon>Thoracicalcarea</taxon>
        <taxon>Balanomorpha</taxon>
        <taxon>Balanoidea</taxon>
        <taxon>Balanidae</taxon>
        <taxon>Amphibalaninae</taxon>
        <taxon>Amphibalanus</taxon>
    </lineage>
</organism>
<reference evidence="8 9" key="1">
    <citation type="submission" date="2019-07" db="EMBL/GenBank/DDBJ databases">
        <title>Draft genome assembly of a fouling barnacle, Amphibalanus amphitrite (Darwin, 1854): The first reference genome for Thecostraca.</title>
        <authorList>
            <person name="Kim W."/>
        </authorList>
    </citation>
    <scope>NUCLEOTIDE SEQUENCE [LARGE SCALE GENOMIC DNA]</scope>
    <source>
        <strain evidence="8">SNU_AA5</strain>
        <tissue evidence="8">Soma without cirri and trophi</tissue>
    </source>
</reference>
<evidence type="ECO:0000256" key="1">
    <source>
        <dbReference type="ARBA" id="ARBA00004141"/>
    </source>
</evidence>
<keyword evidence="9" id="KW-1185">Reference proteome</keyword>
<feature type="transmembrane region" description="Helical" evidence="7">
    <location>
        <begin position="291"/>
        <end position="316"/>
    </location>
</feature>
<keyword evidence="6 7" id="KW-0472">Membrane</keyword>
<feature type="transmembrane region" description="Helical" evidence="7">
    <location>
        <begin position="117"/>
        <end position="138"/>
    </location>
</feature>
<dbReference type="GO" id="GO:0005337">
    <property type="term" value="F:nucleoside transmembrane transporter activity"/>
    <property type="evidence" value="ECO:0007669"/>
    <property type="project" value="InterPro"/>
</dbReference>